<organism evidence="2 3">
    <name type="scientific">Sphingobacterium corticibacter</name>
    <dbReference type="NCBI Taxonomy" id="2171749"/>
    <lineage>
        <taxon>Bacteria</taxon>
        <taxon>Pseudomonadati</taxon>
        <taxon>Bacteroidota</taxon>
        <taxon>Sphingobacteriia</taxon>
        <taxon>Sphingobacteriales</taxon>
        <taxon>Sphingobacteriaceae</taxon>
        <taxon>Sphingobacterium</taxon>
    </lineage>
</organism>
<protein>
    <recommendedName>
        <fullName evidence="1">DUF4468 domain-containing protein</fullName>
    </recommendedName>
</protein>
<dbReference type="Proteomes" id="UP000245627">
    <property type="component" value="Unassembled WGS sequence"/>
</dbReference>
<accession>A0A2T8HMW0</accession>
<comment type="caution">
    <text evidence="2">The sequence shown here is derived from an EMBL/GenBank/DDBJ whole genome shotgun (WGS) entry which is preliminary data.</text>
</comment>
<evidence type="ECO:0000313" key="3">
    <source>
        <dbReference type="Proteomes" id="UP000245627"/>
    </source>
</evidence>
<name>A0A2T8HMW0_9SPHI</name>
<reference evidence="2 3" key="1">
    <citation type="submission" date="2018-04" db="EMBL/GenBank/DDBJ databases">
        <title>Sphingobacterium cortibacter sp. nov.</title>
        <authorList>
            <person name="Li Y."/>
        </authorList>
    </citation>
    <scope>NUCLEOTIDE SEQUENCE [LARGE SCALE GENOMIC DNA]</scope>
    <source>
        <strain evidence="2 3">2c-3</strain>
    </source>
</reference>
<gene>
    <name evidence="2" type="ORF">DC487_04040</name>
</gene>
<proteinExistence type="predicted"/>
<dbReference type="OrthoDB" id="708866at2"/>
<dbReference type="Pfam" id="PF14730">
    <property type="entry name" value="DUF4468"/>
    <property type="match status" value="1"/>
</dbReference>
<sequence>MKRLIPLIALLLFAEVGYAQYFSLAPAGFVAADNLEYAVVDFPDTKQDVLYKNVLRALTSMYKDPKEVLSVVEGESITVKGYEQEAILDQVKLSPIQIGKTTYKYDISYTLSIQFKDNKIRFNRPSFECRRWYEGGYKSGWATGWSYLVLVKDKNSKYAVFDKNGKVLSQEALDGLEGHFNNLTKDIIEKSKAIDNW</sequence>
<evidence type="ECO:0000259" key="1">
    <source>
        <dbReference type="Pfam" id="PF14730"/>
    </source>
</evidence>
<feature type="domain" description="DUF4468" evidence="1">
    <location>
        <begin position="38"/>
        <end position="123"/>
    </location>
</feature>
<dbReference type="InterPro" id="IPR027823">
    <property type="entry name" value="DUF4468"/>
</dbReference>
<keyword evidence="3" id="KW-1185">Reference proteome</keyword>
<dbReference type="RefSeq" id="WP_116774640.1">
    <property type="nucleotide sequence ID" value="NZ_QDKG01000001.1"/>
</dbReference>
<dbReference type="EMBL" id="QDKG01000001">
    <property type="protein sequence ID" value="PVH26781.1"/>
    <property type="molecule type" value="Genomic_DNA"/>
</dbReference>
<dbReference type="AlphaFoldDB" id="A0A2T8HMW0"/>
<evidence type="ECO:0000313" key="2">
    <source>
        <dbReference type="EMBL" id="PVH26781.1"/>
    </source>
</evidence>